<dbReference type="AlphaFoldDB" id="A0A0B1TK36"/>
<reference evidence="2 3" key="1">
    <citation type="submission" date="2014-03" db="EMBL/GenBank/DDBJ databases">
        <title>Draft genome of the hookworm Oesophagostomum dentatum.</title>
        <authorList>
            <person name="Mitreva M."/>
        </authorList>
    </citation>
    <scope>NUCLEOTIDE SEQUENCE [LARGE SCALE GENOMIC DNA]</scope>
    <source>
        <strain evidence="2 3">OD-Hann</strain>
    </source>
</reference>
<feature type="compositionally biased region" description="Basic and acidic residues" evidence="1">
    <location>
        <begin position="17"/>
        <end position="34"/>
    </location>
</feature>
<gene>
    <name evidence="2" type="ORF">OESDEN_02420</name>
</gene>
<feature type="region of interest" description="Disordered" evidence="1">
    <location>
        <begin position="13"/>
        <end position="45"/>
    </location>
</feature>
<keyword evidence="3" id="KW-1185">Reference proteome</keyword>
<dbReference type="Proteomes" id="UP000053660">
    <property type="component" value="Unassembled WGS sequence"/>
</dbReference>
<dbReference type="EMBL" id="KN549429">
    <property type="protein sequence ID" value="KHJ97599.1"/>
    <property type="molecule type" value="Genomic_DNA"/>
</dbReference>
<protein>
    <submittedName>
        <fullName evidence="2">Uncharacterized protein</fullName>
    </submittedName>
</protein>
<proteinExistence type="predicted"/>
<sequence length="81" mass="9119">MDPINIRFDQLALNAPTKKEDGETRAEGKERTTALEEGQDGSTRAKYGEKTREVYAALTVEQYITPILVQKCLLLRTEDSC</sequence>
<evidence type="ECO:0000313" key="2">
    <source>
        <dbReference type="EMBL" id="KHJ97599.1"/>
    </source>
</evidence>
<accession>A0A0B1TK36</accession>
<evidence type="ECO:0000313" key="3">
    <source>
        <dbReference type="Proteomes" id="UP000053660"/>
    </source>
</evidence>
<evidence type="ECO:0000256" key="1">
    <source>
        <dbReference type="SAM" id="MobiDB-lite"/>
    </source>
</evidence>
<name>A0A0B1TK36_OESDE</name>
<organism evidence="2 3">
    <name type="scientific">Oesophagostomum dentatum</name>
    <name type="common">Nodular worm</name>
    <dbReference type="NCBI Taxonomy" id="61180"/>
    <lineage>
        <taxon>Eukaryota</taxon>
        <taxon>Metazoa</taxon>
        <taxon>Ecdysozoa</taxon>
        <taxon>Nematoda</taxon>
        <taxon>Chromadorea</taxon>
        <taxon>Rhabditida</taxon>
        <taxon>Rhabditina</taxon>
        <taxon>Rhabditomorpha</taxon>
        <taxon>Strongyloidea</taxon>
        <taxon>Strongylidae</taxon>
        <taxon>Oesophagostomum</taxon>
    </lineage>
</organism>